<dbReference type="SUPFAM" id="SSF48264">
    <property type="entry name" value="Cytochrome P450"/>
    <property type="match status" value="1"/>
</dbReference>
<dbReference type="Pfam" id="PF00067">
    <property type="entry name" value="p450"/>
    <property type="match status" value="1"/>
</dbReference>
<dbReference type="GO" id="GO:0005506">
    <property type="term" value="F:iron ion binding"/>
    <property type="evidence" value="ECO:0007669"/>
    <property type="project" value="InterPro"/>
</dbReference>
<dbReference type="InterPro" id="IPR036396">
    <property type="entry name" value="Cyt_P450_sf"/>
</dbReference>
<evidence type="ECO:0000256" key="8">
    <source>
        <dbReference type="ARBA" id="ARBA00023033"/>
    </source>
</evidence>
<keyword evidence="7 9" id="KW-0408">Iron</keyword>
<comment type="cofactor">
    <cofactor evidence="1 9">
        <name>heme</name>
        <dbReference type="ChEBI" id="CHEBI:30413"/>
    </cofactor>
</comment>
<evidence type="ECO:0000256" key="6">
    <source>
        <dbReference type="ARBA" id="ARBA00023002"/>
    </source>
</evidence>
<evidence type="ECO:0000313" key="12">
    <source>
        <dbReference type="EMBL" id="KIJ27506.1"/>
    </source>
</evidence>
<evidence type="ECO:0000256" key="3">
    <source>
        <dbReference type="ARBA" id="ARBA00010617"/>
    </source>
</evidence>
<evidence type="ECO:0000313" key="13">
    <source>
        <dbReference type="Proteomes" id="UP000054279"/>
    </source>
</evidence>
<keyword evidence="5 9" id="KW-0479">Metal-binding</keyword>
<evidence type="ECO:0000256" key="1">
    <source>
        <dbReference type="ARBA" id="ARBA00001971"/>
    </source>
</evidence>
<keyword evidence="6 10" id="KW-0560">Oxidoreductase</keyword>
<accession>A0A0C9UPX5</accession>
<evidence type="ECO:0000256" key="5">
    <source>
        <dbReference type="ARBA" id="ARBA00022723"/>
    </source>
</evidence>
<dbReference type="GO" id="GO:0016705">
    <property type="term" value="F:oxidoreductase activity, acting on paired donors, with incorporation or reduction of molecular oxygen"/>
    <property type="evidence" value="ECO:0007669"/>
    <property type="project" value="InterPro"/>
</dbReference>
<evidence type="ECO:0008006" key="14">
    <source>
        <dbReference type="Google" id="ProtNLM"/>
    </source>
</evidence>
<reference evidence="12 13" key="1">
    <citation type="submission" date="2014-06" db="EMBL/GenBank/DDBJ databases">
        <title>Evolutionary Origins and Diversification of the Mycorrhizal Mutualists.</title>
        <authorList>
            <consortium name="DOE Joint Genome Institute"/>
            <consortium name="Mycorrhizal Genomics Consortium"/>
            <person name="Kohler A."/>
            <person name="Kuo A."/>
            <person name="Nagy L.G."/>
            <person name="Floudas D."/>
            <person name="Copeland A."/>
            <person name="Barry K.W."/>
            <person name="Cichocki N."/>
            <person name="Veneault-Fourrey C."/>
            <person name="LaButti K."/>
            <person name="Lindquist E.A."/>
            <person name="Lipzen A."/>
            <person name="Lundell T."/>
            <person name="Morin E."/>
            <person name="Murat C."/>
            <person name="Riley R."/>
            <person name="Ohm R."/>
            <person name="Sun H."/>
            <person name="Tunlid A."/>
            <person name="Henrissat B."/>
            <person name="Grigoriev I.V."/>
            <person name="Hibbett D.S."/>
            <person name="Martin F."/>
        </authorList>
    </citation>
    <scope>NUCLEOTIDE SEQUENCE [LARGE SCALE GENOMIC DNA]</scope>
    <source>
        <strain evidence="12 13">SS14</strain>
    </source>
</reference>
<comment type="pathway">
    <text evidence="2">Secondary metabolite biosynthesis.</text>
</comment>
<protein>
    <recommendedName>
        <fullName evidence="14">Cytochrome P450</fullName>
    </recommendedName>
</protein>
<keyword evidence="13" id="KW-1185">Reference proteome</keyword>
<organism evidence="12 13">
    <name type="scientific">Sphaerobolus stellatus (strain SS14)</name>
    <dbReference type="NCBI Taxonomy" id="990650"/>
    <lineage>
        <taxon>Eukaryota</taxon>
        <taxon>Fungi</taxon>
        <taxon>Dikarya</taxon>
        <taxon>Basidiomycota</taxon>
        <taxon>Agaricomycotina</taxon>
        <taxon>Agaricomycetes</taxon>
        <taxon>Phallomycetidae</taxon>
        <taxon>Geastrales</taxon>
        <taxon>Sphaerobolaceae</taxon>
        <taxon>Sphaerobolus</taxon>
    </lineage>
</organism>
<dbReference type="InterPro" id="IPR017972">
    <property type="entry name" value="Cyt_P450_CS"/>
</dbReference>
<dbReference type="OrthoDB" id="2789670at2759"/>
<feature type="transmembrane region" description="Helical" evidence="11">
    <location>
        <begin position="6"/>
        <end position="23"/>
    </location>
</feature>
<evidence type="ECO:0000256" key="11">
    <source>
        <dbReference type="SAM" id="Phobius"/>
    </source>
</evidence>
<dbReference type="PROSITE" id="PS00086">
    <property type="entry name" value="CYTOCHROME_P450"/>
    <property type="match status" value="1"/>
</dbReference>
<dbReference type="PRINTS" id="PR00463">
    <property type="entry name" value="EP450I"/>
</dbReference>
<sequence>MLSTSSIHFAFLSLILLAYSVFYRRFRRRLQFPGPSGLPFIGNVHQLPKREMWLEFSRWQKTYGGEAIQFQVLQQPAIVIHSTKLIKELLEKRAYIYSDRPKLVMAGELSGMERSFSMQNYGERWRNQRKLVAAVFAAGKVARYHPLQEGQARMLINNLISRPESLEWELKMQIGVIIIRLLYGYHIQKPDDPFLIAPLKHLEYFSEGTLPGGFLVDTFPQLKYLPTWFPGAGFHKTAQVWREAMNDACWNVYQWSKANLATGQTLQPNLFSAYLRDGQLSEAQEAELVWSAYSVLAGGLDTNIAAAKIFFLAMIMHPEIQRRAQAEIDAVVGNERLPTINDRENLPYIRSIIAELFRWHTPGPLGFPRSTAEDDDYNGIFIKKGTTVFINVWHMLNDPEVYPNPETFNPDRYNNSEAEMKKVLDLNFGFGRRACVGVNFAMGTLYAIVLTTLATCDVLPGIDEDGKEIITEHGYTSTIISFPTPFKMRIRPRSPKVLELLQAANISLGDCPEI</sequence>
<keyword evidence="11" id="KW-1133">Transmembrane helix</keyword>
<dbReference type="GO" id="GO:0004497">
    <property type="term" value="F:monooxygenase activity"/>
    <property type="evidence" value="ECO:0007669"/>
    <property type="project" value="UniProtKB-KW"/>
</dbReference>
<evidence type="ECO:0000256" key="10">
    <source>
        <dbReference type="RuleBase" id="RU000461"/>
    </source>
</evidence>
<proteinExistence type="inferred from homology"/>
<name>A0A0C9UPX5_SPHS4</name>
<evidence type="ECO:0000256" key="9">
    <source>
        <dbReference type="PIRSR" id="PIRSR602401-1"/>
    </source>
</evidence>
<evidence type="ECO:0000256" key="2">
    <source>
        <dbReference type="ARBA" id="ARBA00005179"/>
    </source>
</evidence>
<feature type="binding site" description="axial binding residue" evidence="9">
    <location>
        <position position="435"/>
    </location>
    <ligand>
        <name>heme</name>
        <dbReference type="ChEBI" id="CHEBI:30413"/>
    </ligand>
    <ligandPart>
        <name>Fe</name>
        <dbReference type="ChEBI" id="CHEBI:18248"/>
    </ligandPart>
</feature>
<evidence type="ECO:0000256" key="4">
    <source>
        <dbReference type="ARBA" id="ARBA00022617"/>
    </source>
</evidence>
<gene>
    <name evidence="12" type="ORF">M422DRAFT_190944</name>
</gene>
<comment type="similarity">
    <text evidence="3 10">Belongs to the cytochrome P450 family.</text>
</comment>
<dbReference type="InterPro" id="IPR002401">
    <property type="entry name" value="Cyt_P450_E_grp-I"/>
</dbReference>
<dbReference type="PANTHER" id="PTHR46300:SF7">
    <property type="entry name" value="P450, PUTATIVE (EUROFUNG)-RELATED"/>
    <property type="match status" value="1"/>
</dbReference>
<dbReference type="Gene3D" id="1.10.630.10">
    <property type="entry name" value="Cytochrome P450"/>
    <property type="match status" value="1"/>
</dbReference>
<dbReference type="AlphaFoldDB" id="A0A0C9UPX5"/>
<evidence type="ECO:0000256" key="7">
    <source>
        <dbReference type="ARBA" id="ARBA00023004"/>
    </source>
</evidence>
<dbReference type="HOGENOM" id="CLU_001570_2_3_1"/>
<dbReference type="InterPro" id="IPR001128">
    <property type="entry name" value="Cyt_P450"/>
</dbReference>
<keyword evidence="8 10" id="KW-0503">Monooxygenase</keyword>
<dbReference type="Proteomes" id="UP000054279">
    <property type="component" value="Unassembled WGS sequence"/>
</dbReference>
<dbReference type="PANTHER" id="PTHR46300">
    <property type="entry name" value="P450, PUTATIVE (EUROFUNG)-RELATED-RELATED"/>
    <property type="match status" value="1"/>
</dbReference>
<keyword evidence="4 9" id="KW-0349">Heme</keyword>
<dbReference type="EMBL" id="KN837333">
    <property type="protein sequence ID" value="KIJ27506.1"/>
    <property type="molecule type" value="Genomic_DNA"/>
</dbReference>
<dbReference type="GO" id="GO:0020037">
    <property type="term" value="F:heme binding"/>
    <property type="evidence" value="ECO:0007669"/>
    <property type="project" value="InterPro"/>
</dbReference>
<keyword evidence="11" id="KW-0472">Membrane</keyword>
<dbReference type="InterPro" id="IPR050364">
    <property type="entry name" value="Cytochrome_P450_fung"/>
</dbReference>
<dbReference type="CDD" id="cd11065">
    <property type="entry name" value="CYP64-like"/>
    <property type="match status" value="1"/>
</dbReference>
<keyword evidence="11" id="KW-0812">Transmembrane</keyword>